<accession>A0A7J5ZWD0</accession>
<dbReference type="InterPro" id="IPR036872">
    <property type="entry name" value="CH_dom_sf"/>
</dbReference>
<dbReference type="PROSITE" id="PS50021">
    <property type="entry name" value="CH"/>
    <property type="match status" value="1"/>
</dbReference>
<dbReference type="Pfam" id="PF00406">
    <property type="entry name" value="ADK"/>
    <property type="match status" value="1"/>
</dbReference>
<comment type="caution">
    <text evidence="3">The sequence shown here is derived from an EMBL/GenBank/DDBJ whole genome shotgun (WGS) entry which is preliminary data.</text>
</comment>
<evidence type="ECO:0000259" key="2">
    <source>
        <dbReference type="PROSITE" id="PS50021"/>
    </source>
</evidence>
<dbReference type="GO" id="GO:0007288">
    <property type="term" value="P:sperm axoneme assembly"/>
    <property type="evidence" value="ECO:0007669"/>
    <property type="project" value="TreeGrafter"/>
</dbReference>
<evidence type="ECO:0000313" key="3">
    <source>
        <dbReference type="EMBL" id="KAF4074806.1"/>
    </source>
</evidence>
<keyword evidence="4" id="KW-1185">Reference proteome</keyword>
<dbReference type="InterPro" id="IPR010441">
    <property type="entry name" value="CH_2"/>
</dbReference>
<organism evidence="3 4">
    <name type="scientific">Ameiurus melas</name>
    <name type="common">Black bullhead</name>
    <name type="synonym">Silurus melas</name>
    <dbReference type="NCBI Taxonomy" id="219545"/>
    <lineage>
        <taxon>Eukaryota</taxon>
        <taxon>Metazoa</taxon>
        <taxon>Chordata</taxon>
        <taxon>Craniata</taxon>
        <taxon>Vertebrata</taxon>
        <taxon>Euteleostomi</taxon>
        <taxon>Actinopterygii</taxon>
        <taxon>Neopterygii</taxon>
        <taxon>Teleostei</taxon>
        <taxon>Ostariophysi</taxon>
        <taxon>Siluriformes</taxon>
        <taxon>Ictaluridae</taxon>
        <taxon>Ameiurus</taxon>
    </lineage>
</organism>
<dbReference type="Gene3D" id="1.10.418.10">
    <property type="entry name" value="Calponin-like domain"/>
    <property type="match status" value="1"/>
</dbReference>
<dbReference type="Pfam" id="PF06294">
    <property type="entry name" value="CH_2"/>
    <property type="match status" value="1"/>
</dbReference>
<feature type="compositionally biased region" description="Polar residues" evidence="1">
    <location>
        <begin position="594"/>
        <end position="607"/>
    </location>
</feature>
<dbReference type="InterPro" id="IPR056199">
    <property type="entry name" value="SPEF2_C"/>
</dbReference>
<dbReference type="SUPFAM" id="SSF52540">
    <property type="entry name" value="P-loop containing nucleoside triphosphate hydrolases"/>
    <property type="match status" value="1"/>
</dbReference>
<dbReference type="Pfam" id="PF22946">
    <property type="entry name" value="SPEF2_D5"/>
    <property type="match status" value="1"/>
</dbReference>
<feature type="region of interest" description="Disordered" evidence="1">
    <location>
        <begin position="1171"/>
        <end position="1212"/>
    </location>
</feature>
<protein>
    <recommendedName>
        <fullName evidence="2">Calponin-homology (CH) domain-containing protein</fullName>
    </recommendedName>
</protein>
<proteinExistence type="predicted"/>
<dbReference type="PANTHER" id="PTHR14919:SF0">
    <property type="entry name" value="SPERM FLAGELLAR PROTEIN 2"/>
    <property type="match status" value="1"/>
</dbReference>
<dbReference type="Gene3D" id="3.40.50.300">
    <property type="entry name" value="P-loop containing nucleotide triphosphate hydrolases"/>
    <property type="match status" value="1"/>
</dbReference>
<feature type="region of interest" description="Disordered" evidence="1">
    <location>
        <begin position="589"/>
        <end position="631"/>
    </location>
</feature>
<feature type="compositionally biased region" description="Polar residues" evidence="1">
    <location>
        <begin position="1077"/>
        <end position="1091"/>
    </location>
</feature>
<dbReference type="Pfam" id="PF24082">
    <property type="entry name" value="SPEF2_C"/>
    <property type="match status" value="1"/>
</dbReference>
<dbReference type="Proteomes" id="UP000593565">
    <property type="component" value="Unassembled WGS sequence"/>
</dbReference>
<feature type="compositionally biased region" description="Polar residues" evidence="1">
    <location>
        <begin position="1117"/>
        <end position="1126"/>
    </location>
</feature>
<dbReference type="GO" id="GO:0097225">
    <property type="term" value="C:sperm midpiece"/>
    <property type="evidence" value="ECO:0007669"/>
    <property type="project" value="TreeGrafter"/>
</dbReference>
<gene>
    <name evidence="3" type="ORF">AMELA_G00243620</name>
</gene>
<dbReference type="GO" id="GO:0002177">
    <property type="term" value="C:manchette"/>
    <property type="evidence" value="ECO:0007669"/>
    <property type="project" value="TreeGrafter"/>
</dbReference>
<feature type="domain" description="Calponin-homology (CH)" evidence="2">
    <location>
        <begin position="1"/>
        <end position="105"/>
    </location>
</feature>
<feature type="compositionally biased region" description="Low complexity" evidence="1">
    <location>
        <begin position="870"/>
        <end position="879"/>
    </location>
</feature>
<evidence type="ECO:0000313" key="4">
    <source>
        <dbReference type="Proteomes" id="UP000593565"/>
    </source>
</evidence>
<feature type="compositionally biased region" description="Basic and acidic residues" evidence="1">
    <location>
        <begin position="1096"/>
        <end position="1112"/>
    </location>
</feature>
<dbReference type="InterPro" id="IPR027417">
    <property type="entry name" value="P-loop_NTPase"/>
</dbReference>
<dbReference type="GO" id="GO:0005737">
    <property type="term" value="C:cytoplasm"/>
    <property type="evidence" value="ECO:0007669"/>
    <property type="project" value="UniProtKB-ARBA"/>
</dbReference>
<reference evidence="3 4" key="1">
    <citation type="submission" date="2020-02" db="EMBL/GenBank/DDBJ databases">
        <title>A chromosome-scale genome assembly of the black bullhead catfish (Ameiurus melas).</title>
        <authorList>
            <person name="Wen M."/>
            <person name="Zham M."/>
            <person name="Cabau C."/>
            <person name="Klopp C."/>
            <person name="Donnadieu C."/>
            <person name="Roques C."/>
            <person name="Bouchez O."/>
            <person name="Lampietro C."/>
            <person name="Jouanno E."/>
            <person name="Herpin A."/>
            <person name="Louis A."/>
            <person name="Berthelot C."/>
            <person name="Parey E."/>
            <person name="Roest-Crollius H."/>
            <person name="Braasch I."/>
            <person name="Postlethwait J."/>
            <person name="Robinson-Rechavi M."/>
            <person name="Echchiki A."/>
            <person name="Begum T."/>
            <person name="Montfort J."/>
            <person name="Schartl M."/>
            <person name="Bobe J."/>
            <person name="Guiguen Y."/>
        </authorList>
    </citation>
    <scope>NUCLEOTIDE SEQUENCE [LARGE SCALE GENOMIC DNA]</scope>
    <source>
        <strain evidence="3">M_S1</strain>
        <tissue evidence="3">Blood</tissue>
    </source>
</reference>
<sequence>MAEVLCRWLNNELRLSTAVEPLTLARDFCNGYLLGEVLHKHQLQQDFHQFSKHSTANAKLNNFTRLEPTLQLLGVAFDLGVARAVMQGQQGAATRLLYQLYVVLQKKRRLGLTGVVLETMLPEAVSRLHRVEKHIYTQRLRTMVKREADVKMQKIAQRFDKRGRDAYSRSVVAEVEREERRRHLQEQIRLQDLQKHRQARRKKQEIMDRIQTAIVQIPKPPVGRSVRAMGKHTHPHHPDAQNVHYQISEFEKNRKRLSPASYPASVSVQVSEEQMEEWNNAYVQKIRKRLEEDAMAREQREKRRRRALIQQLHTHQTHEEMLREEQLIGRLMRQSQQEKRIAVQLMQIRQQKEVLRQNRILRGRDIQQQRLRDFQQALDREAALLQQDRVNREAELCKERELYKRLAAERAQSKHLKHLNTCRGILEHIVDLATKAGEYRLLTANLIPVKLMREWKELWLSGKPLYEMESSPEQDVELEKLHILNQQDYTDYTSMMGEWAWPEEGESKAPPPNNDILGHIVSRLRNLVNPPELIAPPPAFPHCTLRVCVLGKACSGKTTCLTRISQAHGIHVLSADVLIQEALEAHRTAELESEVNTGSCDSPQQDTEQSEGAEPLPAPHTEPGTHSLENCSNSLRAQHGAAVEEALQTGKGVPDDLLINIIIDAIRKVPPGQGWVLDGFPMELSQARLLEKALGGTDPDQDHTNGQDKSHELAVDRNAPQAPPPASPVLHLAVLLEVSDEQVLERHQHKQEGVQERGINLEHTAPPAGGWSQEHRQVQHRIVGFQDSWSRLEDWFGVEQKILVKVDGDVDEETLYRRVEAVLLHAMDTAGKGSHTRSHTPSHTATDHIASHSTDVLKAGSEHCGDSRRASVSSSSAAEAPPPEPGSSSWVYVDDQLPKEMSENLLSHWENMCSSYVSNVKAVMQNLRKERNLIIHHLYNIREEYKQYLMRPDLKQEFVCVWQREYNSVSDDTRHEDETKSELHQRLEELRERLWDICDKKREEAMQEKAALTEDGWLESHTAVLINHYCTLIQVEVDRFQYTQRLLRDYYTDMYRGTVSEAAPEFTCITLLDITNGNSNQPEMTKSSAGSAPSERFTKSAGKKDIETEDKKKPRVPSSTDSSKQNDCVHPDEKLLEDLHHTAVTAVTQLVRAEMQQLEKEENEVLQMEREAADTDTHTPAPTTHSTKDKKKGLPSPSQQPPPLPPPKDDAEDMQKTVRNRMRLEYRTALQHEEHSVCERLERVKLQCAGTLRSLQSRAEAAHREMEEWGGAHFLSEVNSIDQLAAIIRHHIESGSRITHELTLACSNLFIDGDTRVVQAPPRPPHPLSTEVTNQGSVSLTVQQLYTLHSHLLTIAPTGLVSCGILGEVLTLCVGSDVLSEAWMRLTDSQDCGMVDWRQFLLSAARPWPLPSQTQLINTLTHFKEIDTAGGGVITLQQYLQVELWFPTQRELPDESTEPQPYDRLTNLRKFFFSLFSDSAHSPPVCDYMNMLLYFCSHPDPACGFTRALSLVTQHTLRYTHTPPTGLLQSYVTGDVCDDEEEEVFEGDEGVSVDDVIRVVNHGGARVSSQLHTTTSTVQNPEELQKDLIKLFKDLGFQPDVKISLHLLSQQSVLQELMASSQYLLADFSRVLEKKQFSSEDPASEMCSLTSAGAE</sequence>
<evidence type="ECO:0000256" key="1">
    <source>
        <dbReference type="SAM" id="MobiDB-lite"/>
    </source>
</evidence>
<dbReference type="InterPro" id="IPR001715">
    <property type="entry name" value="CH_dom"/>
</dbReference>
<feature type="region of interest" description="Disordered" evidence="1">
    <location>
        <begin position="1077"/>
        <end position="1128"/>
    </location>
</feature>
<dbReference type="InterPro" id="IPR054517">
    <property type="entry name" value="SPEF2_D5"/>
</dbReference>
<name>A0A7J5ZWD0_AMEME</name>
<dbReference type="InterPro" id="IPR052634">
    <property type="entry name" value="Sperm_flagellar-bone_growth"/>
</dbReference>
<dbReference type="PANTHER" id="PTHR14919">
    <property type="entry name" value="KPL2-RELATED"/>
    <property type="match status" value="1"/>
</dbReference>
<feature type="region of interest" description="Disordered" evidence="1">
    <location>
        <begin position="830"/>
        <end position="890"/>
    </location>
</feature>
<feature type="compositionally biased region" description="Basic and acidic residues" evidence="1">
    <location>
        <begin position="860"/>
        <end position="869"/>
    </location>
</feature>
<dbReference type="EMBL" id="JAAGNN010000022">
    <property type="protein sequence ID" value="KAF4074806.1"/>
    <property type="molecule type" value="Genomic_DNA"/>
</dbReference>